<dbReference type="RefSeq" id="WP_149074526.1">
    <property type="nucleotide sequence ID" value="NZ_CP043329.1"/>
</dbReference>
<organism evidence="1 2">
    <name type="scientific">Pedobacter aquae</name>
    <dbReference type="NCBI Taxonomy" id="2605747"/>
    <lineage>
        <taxon>Bacteria</taxon>
        <taxon>Pseudomonadati</taxon>
        <taxon>Bacteroidota</taxon>
        <taxon>Sphingobacteriia</taxon>
        <taxon>Sphingobacteriales</taxon>
        <taxon>Sphingobacteriaceae</taxon>
        <taxon>Pedobacter</taxon>
    </lineage>
</organism>
<gene>
    <name evidence="1" type="ORF">FYC62_07630</name>
</gene>
<accession>A0A5C0VG88</accession>
<keyword evidence="2" id="KW-1185">Reference proteome</keyword>
<sequence length="209" mass="24425">MQQHNFDVDIVIPSSKQKVKINKEFIEVNQSTIACADVSAIRYGVSLIGSAKKPEKKEYTIDVQAKDGKNISIKFSSSKVEELLEEDHTYYYIMSGLWQYVKKYLVSHFIEVLNEGETFDIGNTTISNQGFMMTYKTWFWGKVKTELVHWDDIKYYLNKGILHVDSVSDKRKKVKLSLHHDWNAVVLNTLMHYLWQDHRKEKLAKGEKI</sequence>
<reference evidence="1 2" key="1">
    <citation type="submission" date="2019-08" db="EMBL/GenBank/DDBJ databases">
        <title>Pedobacter sp. nov., isolated from Han river, South Korea.</title>
        <authorList>
            <person name="Lee D.-H."/>
            <person name="Kim Y.-S."/>
            <person name="Hwang E.-M."/>
            <person name="Le Tran T.C."/>
            <person name="Cha C.-J."/>
        </authorList>
    </citation>
    <scope>NUCLEOTIDE SEQUENCE [LARGE SCALE GENOMIC DNA]</scope>
    <source>
        <strain evidence="1 2">CJ43</strain>
    </source>
</reference>
<dbReference type="AlphaFoldDB" id="A0A5C0VG88"/>
<evidence type="ECO:0000313" key="1">
    <source>
        <dbReference type="EMBL" id="QEK51546.1"/>
    </source>
</evidence>
<dbReference type="Proteomes" id="UP000323653">
    <property type="component" value="Chromosome"/>
</dbReference>
<protein>
    <submittedName>
        <fullName evidence="1">Uncharacterized protein</fullName>
    </submittedName>
</protein>
<evidence type="ECO:0000313" key="2">
    <source>
        <dbReference type="Proteomes" id="UP000323653"/>
    </source>
</evidence>
<name>A0A5C0VG88_9SPHI</name>
<dbReference type="KEGG" id="pej:FYC62_07630"/>
<proteinExistence type="predicted"/>
<dbReference type="EMBL" id="CP043329">
    <property type="protein sequence ID" value="QEK51546.1"/>
    <property type="molecule type" value="Genomic_DNA"/>
</dbReference>